<dbReference type="GeneID" id="54301034"/>
<feature type="compositionally biased region" description="Polar residues" evidence="1">
    <location>
        <begin position="261"/>
        <end position="271"/>
    </location>
</feature>
<reference evidence="2" key="1">
    <citation type="journal article" date="2020" name="Stud. Mycol.">
        <title>101 Dothideomycetes genomes: a test case for predicting lifestyles and emergence of pathogens.</title>
        <authorList>
            <person name="Haridas S."/>
            <person name="Albert R."/>
            <person name="Binder M."/>
            <person name="Bloem J."/>
            <person name="Labutti K."/>
            <person name="Salamov A."/>
            <person name="Andreopoulos B."/>
            <person name="Baker S."/>
            <person name="Barry K."/>
            <person name="Bills G."/>
            <person name="Bluhm B."/>
            <person name="Cannon C."/>
            <person name="Castanera R."/>
            <person name="Culley D."/>
            <person name="Daum C."/>
            <person name="Ezra D."/>
            <person name="Gonzalez J."/>
            <person name="Henrissat B."/>
            <person name="Kuo A."/>
            <person name="Liang C."/>
            <person name="Lipzen A."/>
            <person name="Lutzoni F."/>
            <person name="Magnuson J."/>
            <person name="Mondo S."/>
            <person name="Nolan M."/>
            <person name="Ohm R."/>
            <person name="Pangilinan J."/>
            <person name="Park H.-J."/>
            <person name="Ramirez L."/>
            <person name="Alfaro M."/>
            <person name="Sun H."/>
            <person name="Tritt A."/>
            <person name="Yoshinaga Y."/>
            <person name="Zwiers L.-H."/>
            <person name="Turgeon B."/>
            <person name="Goodwin S."/>
            <person name="Spatafora J."/>
            <person name="Crous P."/>
            <person name="Grigoriev I."/>
        </authorList>
    </citation>
    <scope>NUCLEOTIDE SEQUENCE</scope>
    <source>
        <strain evidence="2">CBS 121167</strain>
    </source>
</reference>
<dbReference type="AlphaFoldDB" id="A0A6A6B302"/>
<feature type="region of interest" description="Disordered" evidence="1">
    <location>
        <begin position="40"/>
        <end position="63"/>
    </location>
</feature>
<dbReference type="EMBL" id="ML995501">
    <property type="protein sequence ID" value="KAF2137604.1"/>
    <property type="molecule type" value="Genomic_DNA"/>
</dbReference>
<evidence type="ECO:0000256" key="1">
    <source>
        <dbReference type="SAM" id="MobiDB-lite"/>
    </source>
</evidence>
<evidence type="ECO:0000313" key="2">
    <source>
        <dbReference type="EMBL" id="KAF2137604.1"/>
    </source>
</evidence>
<accession>A0A6A6B302</accession>
<sequence>MYIRSWAGWRAVLSKRTGDTREVLATTVLYVVPCPSHPSPIAADHGGEDGEERLPNREGGPGMQVQVRRSAGAAKAARASNAQKVVSGQAAAACNDALALRSENSRAASHVTPPCLAFSDWPFRYWTGWLSDVYKYLAGSFAYPILPRLQTFANALLSPPAGLMSIGSDAAVSSVASLPRVLSFSILFDIDILLPKRRQALNSMFTDHWKHTPDVWLWLSTATFGSHAMNDGIMRLPRLQPWPDTDYSVYNSRSSHVLFTRRPTSQRSAAQPGSRGACRR</sequence>
<feature type="region of interest" description="Disordered" evidence="1">
    <location>
        <begin position="261"/>
        <end position="280"/>
    </location>
</feature>
<feature type="compositionally biased region" description="Basic and acidic residues" evidence="1">
    <location>
        <begin position="45"/>
        <end position="56"/>
    </location>
</feature>
<protein>
    <submittedName>
        <fullName evidence="2">Uncharacterized protein</fullName>
    </submittedName>
</protein>
<keyword evidence="3" id="KW-1185">Reference proteome</keyword>
<gene>
    <name evidence="2" type="ORF">K452DRAFT_312214</name>
</gene>
<organism evidence="2 3">
    <name type="scientific">Aplosporella prunicola CBS 121167</name>
    <dbReference type="NCBI Taxonomy" id="1176127"/>
    <lineage>
        <taxon>Eukaryota</taxon>
        <taxon>Fungi</taxon>
        <taxon>Dikarya</taxon>
        <taxon>Ascomycota</taxon>
        <taxon>Pezizomycotina</taxon>
        <taxon>Dothideomycetes</taxon>
        <taxon>Dothideomycetes incertae sedis</taxon>
        <taxon>Botryosphaeriales</taxon>
        <taxon>Aplosporellaceae</taxon>
        <taxon>Aplosporella</taxon>
    </lineage>
</organism>
<dbReference type="Proteomes" id="UP000799438">
    <property type="component" value="Unassembled WGS sequence"/>
</dbReference>
<proteinExistence type="predicted"/>
<dbReference type="RefSeq" id="XP_033393319.1">
    <property type="nucleotide sequence ID" value="XM_033543537.1"/>
</dbReference>
<name>A0A6A6B302_9PEZI</name>
<evidence type="ECO:0000313" key="3">
    <source>
        <dbReference type="Proteomes" id="UP000799438"/>
    </source>
</evidence>